<dbReference type="Gene3D" id="3.40.1410.10">
    <property type="entry name" value="Chorismate lyase-like"/>
    <property type="match status" value="1"/>
</dbReference>
<evidence type="ECO:0000259" key="4">
    <source>
        <dbReference type="PROSITE" id="PS50949"/>
    </source>
</evidence>
<protein>
    <submittedName>
        <fullName evidence="5">GntR family transcriptional regulator</fullName>
    </submittedName>
</protein>
<dbReference type="Gene3D" id="1.10.10.10">
    <property type="entry name" value="Winged helix-like DNA-binding domain superfamily/Winged helix DNA-binding domain"/>
    <property type="match status" value="1"/>
</dbReference>
<dbReference type="SMART" id="SM00866">
    <property type="entry name" value="UTRA"/>
    <property type="match status" value="1"/>
</dbReference>
<sequence>MSLHTTPSPAPAADEDAPRYMQISREFIRGIADDTYPLGSHLPTEAELCEQFGISRFTARESIRVLVSAGLVTRRPRIGTVVIAKPDTARYAQDATALPDLLQYARDTDMRFVYIGKVTLGKAQAKEFGVSPGEEWTYALGMRYAGEPGRADESPVQSRPFCITRLFLNPQLEGIGALLRERKSAVYALIEREYGLTIDRVEQELSGAVLDADDAANLGSTPGAPALRIVRRYYGKQDQLLEVADNVHPSDRFTYRMNLRR</sequence>
<dbReference type="Pfam" id="PF00392">
    <property type="entry name" value="GntR"/>
    <property type="match status" value="1"/>
</dbReference>
<dbReference type="SUPFAM" id="SSF64288">
    <property type="entry name" value="Chorismate lyase-like"/>
    <property type="match status" value="1"/>
</dbReference>
<comment type="caution">
    <text evidence="5">The sequence shown here is derived from an EMBL/GenBank/DDBJ whole genome shotgun (WGS) entry which is preliminary data.</text>
</comment>
<dbReference type="SMART" id="SM00345">
    <property type="entry name" value="HTH_GNTR"/>
    <property type="match status" value="1"/>
</dbReference>
<dbReference type="InterPro" id="IPR050679">
    <property type="entry name" value="Bact_HTH_transcr_reg"/>
</dbReference>
<keyword evidence="6" id="KW-1185">Reference proteome</keyword>
<dbReference type="InterPro" id="IPR028978">
    <property type="entry name" value="Chorismate_lyase_/UTRA_dom_sf"/>
</dbReference>
<organism evidence="5 6">
    <name type="scientific">Variovorax humicola</name>
    <dbReference type="NCBI Taxonomy" id="1769758"/>
    <lineage>
        <taxon>Bacteria</taxon>
        <taxon>Pseudomonadati</taxon>
        <taxon>Pseudomonadota</taxon>
        <taxon>Betaproteobacteria</taxon>
        <taxon>Burkholderiales</taxon>
        <taxon>Comamonadaceae</taxon>
        <taxon>Variovorax</taxon>
    </lineage>
</organism>
<dbReference type="EMBL" id="JBBKZV010000003">
    <property type="protein sequence ID" value="MEJ8822038.1"/>
    <property type="molecule type" value="Genomic_DNA"/>
</dbReference>
<dbReference type="SUPFAM" id="SSF46785">
    <property type="entry name" value="Winged helix' DNA-binding domain"/>
    <property type="match status" value="1"/>
</dbReference>
<accession>A0ABU8VW79</accession>
<dbReference type="InterPro" id="IPR036390">
    <property type="entry name" value="WH_DNA-bd_sf"/>
</dbReference>
<dbReference type="InterPro" id="IPR011663">
    <property type="entry name" value="UTRA"/>
</dbReference>
<evidence type="ECO:0000256" key="1">
    <source>
        <dbReference type="ARBA" id="ARBA00023015"/>
    </source>
</evidence>
<evidence type="ECO:0000256" key="3">
    <source>
        <dbReference type="ARBA" id="ARBA00023163"/>
    </source>
</evidence>
<dbReference type="Pfam" id="PF07702">
    <property type="entry name" value="UTRA"/>
    <property type="match status" value="1"/>
</dbReference>
<evidence type="ECO:0000313" key="6">
    <source>
        <dbReference type="Proteomes" id="UP001363010"/>
    </source>
</evidence>
<dbReference type="PANTHER" id="PTHR44846:SF17">
    <property type="entry name" value="GNTR-FAMILY TRANSCRIPTIONAL REGULATOR"/>
    <property type="match status" value="1"/>
</dbReference>
<dbReference type="RefSeq" id="WP_340363083.1">
    <property type="nucleotide sequence ID" value="NZ_JBBKZV010000003.1"/>
</dbReference>
<proteinExistence type="predicted"/>
<evidence type="ECO:0000256" key="2">
    <source>
        <dbReference type="ARBA" id="ARBA00023125"/>
    </source>
</evidence>
<dbReference type="Proteomes" id="UP001363010">
    <property type="component" value="Unassembled WGS sequence"/>
</dbReference>
<dbReference type="InterPro" id="IPR036388">
    <property type="entry name" value="WH-like_DNA-bd_sf"/>
</dbReference>
<reference evidence="5 6" key="1">
    <citation type="submission" date="2024-03" db="EMBL/GenBank/DDBJ databases">
        <title>Novel species of the genus Variovorax.</title>
        <authorList>
            <person name="Liu Q."/>
            <person name="Xin Y.-H."/>
        </authorList>
    </citation>
    <scope>NUCLEOTIDE SEQUENCE [LARGE SCALE GENOMIC DNA]</scope>
    <source>
        <strain evidence="5 6">KACC 18501</strain>
    </source>
</reference>
<dbReference type="PROSITE" id="PS50949">
    <property type="entry name" value="HTH_GNTR"/>
    <property type="match status" value="1"/>
</dbReference>
<dbReference type="InterPro" id="IPR000524">
    <property type="entry name" value="Tscrpt_reg_HTH_GntR"/>
</dbReference>
<keyword evidence="1" id="KW-0805">Transcription regulation</keyword>
<gene>
    <name evidence="5" type="ORF">WKW80_08300</name>
</gene>
<evidence type="ECO:0000313" key="5">
    <source>
        <dbReference type="EMBL" id="MEJ8822038.1"/>
    </source>
</evidence>
<dbReference type="PRINTS" id="PR00035">
    <property type="entry name" value="HTHGNTR"/>
</dbReference>
<feature type="domain" description="HTH gntR-type" evidence="4">
    <location>
        <begin position="17"/>
        <end position="85"/>
    </location>
</feature>
<keyword evidence="2" id="KW-0238">DNA-binding</keyword>
<keyword evidence="3" id="KW-0804">Transcription</keyword>
<name>A0ABU8VW79_9BURK</name>
<dbReference type="CDD" id="cd07377">
    <property type="entry name" value="WHTH_GntR"/>
    <property type="match status" value="1"/>
</dbReference>
<dbReference type="PANTHER" id="PTHR44846">
    <property type="entry name" value="MANNOSYL-D-GLYCERATE TRANSPORT/METABOLISM SYSTEM REPRESSOR MNGR-RELATED"/>
    <property type="match status" value="1"/>
</dbReference>